<dbReference type="Proteomes" id="UP000320421">
    <property type="component" value="Chromosome"/>
</dbReference>
<protein>
    <submittedName>
        <fullName evidence="2">Uncharacterized protein</fullName>
    </submittedName>
</protein>
<dbReference type="OrthoDB" id="289570at2"/>
<keyword evidence="1" id="KW-0472">Membrane</keyword>
<keyword evidence="1" id="KW-0812">Transmembrane</keyword>
<evidence type="ECO:0000313" key="2">
    <source>
        <dbReference type="EMBL" id="QDT18306.1"/>
    </source>
</evidence>
<gene>
    <name evidence="2" type="ORF">HG66A1_00650</name>
</gene>
<keyword evidence="3" id="KW-1185">Reference proteome</keyword>
<sequence length="231" mass="26896">MTTARESEQDYLSRLLQMNPLGCTEEILARRHHFLHSHSAEHPFLADVDLNFLDRKQRARKKLETIRRNFWQVNAQSLLAELEKLDVHEFPELGFSVSRLQQVARLKGEFARLQQHHACFENFFDQFTQLVVASPEEAERLRTRNGESTSIELADLDLNTPREYQRIAEVVQKQFPELYELEKYWLNQVAVSGRERSSINRTVNVLYALIIASIGLVLLLALFYLPETLTG</sequence>
<dbReference type="EMBL" id="CP036266">
    <property type="protein sequence ID" value="QDT18306.1"/>
    <property type="molecule type" value="Genomic_DNA"/>
</dbReference>
<name>A0A517PFZ5_9PLAN</name>
<dbReference type="RefSeq" id="WP_145179718.1">
    <property type="nucleotide sequence ID" value="NZ_CP036266.1"/>
</dbReference>
<evidence type="ECO:0000313" key="3">
    <source>
        <dbReference type="Proteomes" id="UP000320421"/>
    </source>
</evidence>
<dbReference type="AlphaFoldDB" id="A0A517PFZ5"/>
<feature type="transmembrane region" description="Helical" evidence="1">
    <location>
        <begin position="204"/>
        <end position="225"/>
    </location>
</feature>
<evidence type="ECO:0000256" key="1">
    <source>
        <dbReference type="SAM" id="Phobius"/>
    </source>
</evidence>
<reference evidence="2 3" key="1">
    <citation type="submission" date="2019-02" db="EMBL/GenBank/DDBJ databases">
        <title>Deep-cultivation of Planctomycetes and their phenomic and genomic characterization uncovers novel biology.</title>
        <authorList>
            <person name="Wiegand S."/>
            <person name="Jogler M."/>
            <person name="Boedeker C."/>
            <person name="Pinto D."/>
            <person name="Vollmers J."/>
            <person name="Rivas-Marin E."/>
            <person name="Kohn T."/>
            <person name="Peeters S.H."/>
            <person name="Heuer A."/>
            <person name="Rast P."/>
            <person name="Oberbeckmann S."/>
            <person name="Bunk B."/>
            <person name="Jeske O."/>
            <person name="Meyerdierks A."/>
            <person name="Storesund J.E."/>
            <person name="Kallscheuer N."/>
            <person name="Luecker S."/>
            <person name="Lage O.M."/>
            <person name="Pohl T."/>
            <person name="Merkel B.J."/>
            <person name="Hornburger P."/>
            <person name="Mueller R.-W."/>
            <person name="Bruemmer F."/>
            <person name="Labrenz M."/>
            <person name="Spormann A.M."/>
            <person name="Op den Camp H."/>
            <person name="Overmann J."/>
            <person name="Amann R."/>
            <person name="Jetten M.S.M."/>
            <person name="Mascher T."/>
            <person name="Medema M.H."/>
            <person name="Devos D.P."/>
            <person name="Kaster A.-K."/>
            <person name="Ovreas L."/>
            <person name="Rohde M."/>
            <person name="Galperin M.Y."/>
            <person name="Jogler C."/>
        </authorList>
    </citation>
    <scope>NUCLEOTIDE SEQUENCE [LARGE SCALE GENOMIC DNA]</scope>
    <source>
        <strain evidence="2 3">HG66A1</strain>
    </source>
</reference>
<keyword evidence="1" id="KW-1133">Transmembrane helix</keyword>
<proteinExistence type="predicted"/>
<organism evidence="2 3">
    <name type="scientific">Gimesia chilikensis</name>
    <dbReference type="NCBI Taxonomy" id="2605989"/>
    <lineage>
        <taxon>Bacteria</taxon>
        <taxon>Pseudomonadati</taxon>
        <taxon>Planctomycetota</taxon>
        <taxon>Planctomycetia</taxon>
        <taxon>Planctomycetales</taxon>
        <taxon>Planctomycetaceae</taxon>
        <taxon>Gimesia</taxon>
    </lineage>
</organism>
<accession>A0A517PFZ5</accession>